<proteinExistence type="predicted"/>
<reference evidence="1 2" key="1">
    <citation type="submission" date="2019-06" db="EMBL/GenBank/DDBJ databases">
        <title>New taxonomy in bacterial strain CC-CFT640, isolated from vineyard.</title>
        <authorList>
            <person name="Lin S.-Y."/>
            <person name="Tsai C.-F."/>
            <person name="Young C.-C."/>
        </authorList>
    </citation>
    <scope>NUCLEOTIDE SEQUENCE [LARGE SCALE GENOMIC DNA]</scope>
    <source>
        <strain evidence="1 2">CC-CFT640</strain>
    </source>
</reference>
<dbReference type="Proteomes" id="UP000321638">
    <property type="component" value="Unassembled WGS sequence"/>
</dbReference>
<organism evidence="1 2">
    <name type="scientific">Vineibacter terrae</name>
    <dbReference type="NCBI Taxonomy" id="2586908"/>
    <lineage>
        <taxon>Bacteria</taxon>
        <taxon>Pseudomonadati</taxon>
        <taxon>Pseudomonadota</taxon>
        <taxon>Alphaproteobacteria</taxon>
        <taxon>Hyphomicrobiales</taxon>
        <taxon>Vineibacter</taxon>
    </lineage>
</organism>
<evidence type="ECO:0008006" key="3">
    <source>
        <dbReference type="Google" id="ProtNLM"/>
    </source>
</evidence>
<dbReference type="RefSeq" id="WP_147851102.1">
    <property type="nucleotide sequence ID" value="NZ_VDUZ01000050.1"/>
</dbReference>
<dbReference type="AlphaFoldDB" id="A0A5C8PBC1"/>
<protein>
    <recommendedName>
        <fullName evidence="3">DUF4347 domain-containing protein</fullName>
    </recommendedName>
</protein>
<name>A0A5C8PBC1_9HYPH</name>
<comment type="caution">
    <text evidence="1">The sequence shown here is derived from an EMBL/GenBank/DDBJ whole genome shotgun (WGS) entry which is preliminary data.</text>
</comment>
<sequence>MTEPVPMVDRALAALQREIARKIEFSLVITGPPPSGYVDLFVYQYNPPPGPKPADPKDWPKWERLKEKYEKDYFVLPSNIRPITSIAELLLIVAGVCSGGKRLRQLRIMGHGAPGQIRIGTYEIVYGSSLYDPVTKQKTKQAATLEVLKQWLDPDVSLVILDHCNAGEIDEFLVTLSNLWGGVAVRAFHHFQGWEHGEIQVGNGPFRQCKGNSCHWGFEYHPDQAANDPGQ</sequence>
<evidence type="ECO:0000313" key="2">
    <source>
        <dbReference type="Proteomes" id="UP000321638"/>
    </source>
</evidence>
<evidence type="ECO:0000313" key="1">
    <source>
        <dbReference type="EMBL" id="TXL70995.1"/>
    </source>
</evidence>
<gene>
    <name evidence="1" type="ORF">FHP25_32145</name>
</gene>
<keyword evidence="2" id="KW-1185">Reference proteome</keyword>
<accession>A0A5C8PBC1</accession>
<dbReference type="EMBL" id="VDUZ01000050">
    <property type="protein sequence ID" value="TXL70995.1"/>
    <property type="molecule type" value="Genomic_DNA"/>
</dbReference>